<proteinExistence type="predicted"/>
<feature type="compositionally biased region" description="Basic and acidic residues" evidence="1">
    <location>
        <begin position="240"/>
        <end position="256"/>
    </location>
</feature>
<gene>
    <name evidence="2" type="ORF">WOLCODRAFT_148562</name>
</gene>
<feature type="region of interest" description="Disordered" evidence="1">
    <location>
        <begin position="234"/>
        <end position="274"/>
    </location>
</feature>
<keyword evidence="3" id="KW-1185">Reference proteome</keyword>
<reference evidence="2 3" key="1">
    <citation type="journal article" date="2012" name="Science">
        <title>The Paleozoic origin of enzymatic lignin decomposition reconstructed from 31 fungal genomes.</title>
        <authorList>
            <person name="Floudas D."/>
            <person name="Binder M."/>
            <person name="Riley R."/>
            <person name="Barry K."/>
            <person name="Blanchette R.A."/>
            <person name="Henrissat B."/>
            <person name="Martinez A.T."/>
            <person name="Otillar R."/>
            <person name="Spatafora J.W."/>
            <person name="Yadav J.S."/>
            <person name="Aerts A."/>
            <person name="Benoit I."/>
            <person name="Boyd A."/>
            <person name="Carlson A."/>
            <person name="Copeland A."/>
            <person name="Coutinho P.M."/>
            <person name="de Vries R.P."/>
            <person name="Ferreira P."/>
            <person name="Findley K."/>
            <person name="Foster B."/>
            <person name="Gaskell J."/>
            <person name="Glotzer D."/>
            <person name="Gorecki P."/>
            <person name="Heitman J."/>
            <person name="Hesse C."/>
            <person name="Hori C."/>
            <person name="Igarashi K."/>
            <person name="Jurgens J.A."/>
            <person name="Kallen N."/>
            <person name="Kersten P."/>
            <person name="Kohler A."/>
            <person name="Kuees U."/>
            <person name="Kumar T.K.A."/>
            <person name="Kuo A."/>
            <person name="LaButti K."/>
            <person name="Larrondo L.F."/>
            <person name="Lindquist E."/>
            <person name="Ling A."/>
            <person name="Lombard V."/>
            <person name="Lucas S."/>
            <person name="Lundell T."/>
            <person name="Martin R."/>
            <person name="McLaughlin D.J."/>
            <person name="Morgenstern I."/>
            <person name="Morin E."/>
            <person name="Murat C."/>
            <person name="Nagy L.G."/>
            <person name="Nolan M."/>
            <person name="Ohm R.A."/>
            <person name="Patyshakuliyeva A."/>
            <person name="Rokas A."/>
            <person name="Ruiz-Duenas F.J."/>
            <person name="Sabat G."/>
            <person name="Salamov A."/>
            <person name="Samejima M."/>
            <person name="Schmutz J."/>
            <person name="Slot J.C."/>
            <person name="St John F."/>
            <person name="Stenlid J."/>
            <person name="Sun H."/>
            <person name="Sun S."/>
            <person name="Syed K."/>
            <person name="Tsang A."/>
            <person name="Wiebenga A."/>
            <person name="Young D."/>
            <person name="Pisabarro A."/>
            <person name="Eastwood D.C."/>
            <person name="Martin F."/>
            <person name="Cullen D."/>
            <person name="Grigoriev I.V."/>
            <person name="Hibbett D.S."/>
        </authorList>
    </citation>
    <scope>NUCLEOTIDE SEQUENCE [LARGE SCALE GENOMIC DNA]</scope>
    <source>
        <strain evidence="2 3">MD-104</strain>
    </source>
</reference>
<name>A0A2H3J5U9_WOLCO</name>
<protein>
    <submittedName>
        <fullName evidence="2">Uncharacterized protein</fullName>
    </submittedName>
</protein>
<organism evidence="2 3">
    <name type="scientific">Wolfiporia cocos (strain MD-104)</name>
    <name type="common">Brown rot fungus</name>
    <dbReference type="NCBI Taxonomy" id="742152"/>
    <lineage>
        <taxon>Eukaryota</taxon>
        <taxon>Fungi</taxon>
        <taxon>Dikarya</taxon>
        <taxon>Basidiomycota</taxon>
        <taxon>Agaricomycotina</taxon>
        <taxon>Agaricomycetes</taxon>
        <taxon>Polyporales</taxon>
        <taxon>Phaeolaceae</taxon>
        <taxon>Wolfiporia</taxon>
    </lineage>
</organism>
<evidence type="ECO:0000313" key="3">
    <source>
        <dbReference type="Proteomes" id="UP000218811"/>
    </source>
</evidence>
<accession>A0A2H3J5U9</accession>
<dbReference type="Proteomes" id="UP000218811">
    <property type="component" value="Unassembled WGS sequence"/>
</dbReference>
<feature type="compositionally biased region" description="Acidic residues" evidence="1">
    <location>
        <begin position="257"/>
        <end position="266"/>
    </location>
</feature>
<evidence type="ECO:0000256" key="1">
    <source>
        <dbReference type="SAM" id="MobiDB-lite"/>
    </source>
</evidence>
<dbReference type="AlphaFoldDB" id="A0A2H3J5U9"/>
<dbReference type="EMBL" id="KB467942">
    <property type="protein sequence ID" value="PCH37622.1"/>
    <property type="molecule type" value="Genomic_DNA"/>
</dbReference>
<sequence>MWTPNLRLGAIATYMLNALIYRAGEREEELTLIKSSALYCHADEDPTCGDDDDNDNDEDFKDKVDELEHYVPIGDRQGLYFLARIVEDQQTYRLSKVQESELPPSHLLWLYRVSSTEDLATVDVCVRPVTTDIKHLRRDEPPVLNMELNGLNLRFWQTTAPMMLDGAEVTRDVILPRHVKVEEVQELDKKRQTMTTQHILPEDHTGGGVWILLNSWYFNPARFVVTLLPRSVDLESSDEDERRGCGRGRGRDHGQEDENEDEEEDKEERGMEVA</sequence>
<evidence type="ECO:0000313" key="2">
    <source>
        <dbReference type="EMBL" id="PCH37622.1"/>
    </source>
</evidence>